<feature type="domain" description="DUF5689" evidence="2">
    <location>
        <begin position="94"/>
        <end position="243"/>
    </location>
</feature>
<feature type="signal peptide" evidence="1">
    <location>
        <begin position="1"/>
        <end position="21"/>
    </location>
</feature>
<comment type="caution">
    <text evidence="3">The sequence shown here is derived from an EMBL/GenBank/DDBJ whole genome shotgun (WGS) entry which is preliminary data.</text>
</comment>
<proteinExistence type="predicted"/>
<organism evidence="3 4">
    <name type="scientific">Alistipes shahii</name>
    <dbReference type="NCBI Taxonomy" id="328814"/>
    <lineage>
        <taxon>Bacteria</taxon>
        <taxon>Pseudomonadati</taxon>
        <taxon>Bacteroidota</taxon>
        <taxon>Bacteroidia</taxon>
        <taxon>Bacteroidales</taxon>
        <taxon>Rikenellaceae</taxon>
        <taxon>Alistipes</taxon>
    </lineage>
</organism>
<sequence>MKSLKIALAALVGLVAVSCYNDFDTPAPQKLYVDDDMAAMGLTRITIAEVKEKFGPISNTGTNDNFSTTKTLKFGTRTSEEAKFDGLMEWPEASKYYIKGKVISSDRQGNIYKSLYIYDGTAGIELKLYNGLYLDFLLDLASKPIKSQWVYVRLDGLYLGNYRMMLSIGGAPSDGINTAGNHKFYANSNLDNPKVAALNVFRGEYTTLDDSDIKEVDGSNYTSLGEADLGRLVRFNKIKIRYAGVKNQDGVTPPNLKNGGNANPYPSWIVTDWGTPIFGAWYRWAYNNSEQNIRLYGSVLMSYNDAAEYTSDPGVYGIRTSGYSQFAMKPIPKDGTEGTVLGIYGIYAKKSDFTGGSEDWAQYQISVSRIEDLGFPPESLLSEEWIRANTPASSLTPPVKNGGDDYEGD</sequence>
<evidence type="ECO:0000313" key="4">
    <source>
        <dbReference type="Proteomes" id="UP000323567"/>
    </source>
</evidence>
<gene>
    <name evidence="3" type="ORF">F2Y13_04980</name>
</gene>
<feature type="chain" id="PRO_5022781475" description="DUF5689 domain-containing protein" evidence="1">
    <location>
        <begin position="22"/>
        <end position="409"/>
    </location>
</feature>
<dbReference type="GeneID" id="92755630"/>
<dbReference type="RefSeq" id="WP_044054569.1">
    <property type="nucleotide sequence ID" value="NZ_AP031448.1"/>
</dbReference>
<evidence type="ECO:0000259" key="2">
    <source>
        <dbReference type="Pfam" id="PF18942"/>
    </source>
</evidence>
<dbReference type="PROSITE" id="PS51257">
    <property type="entry name" value="PROKAR_LIPOPROTEIN"/>
    <property type="match status" value="1"/>
</dbReference>
<accession>A0A5B3GBL0</accession>
<name>A0A5B3GBL0_9BACT</name>
<protein>
    <recommendedName>
        <fullName evidence="2">DUF5689 domain-containing protein</fullName>
    </recommendedName>
</protein>
<reference evidence="3 4" key="1">
    <citation type="journal article" date="2019" name="Nat. Med.">
        <title>A library of human gut bacterial isolates paired with longitudinal multiomics data enables mechanistic microbiome research.</title>
        <authorList>
            <person name="Poyet M."/>
            <person name="Groussin M."/>
            <person name="Gibbons S.M."/>
            <person name="Avila-Pacheco J."/>
            <person name="Jiang X."/>
            <person name="Kearney S.M."/>
            <person name="Perrotta A.R."/>
            <person name="Berdy B."/>
            <person name="Zhao S."/>
            <person name="Lieberman T.D."/>
            <person name="Swanson P.K."/>
            <person name="Smith M."/>
            <person name="Roesemann S."/>
            <person name="Alexander J.E."/>
            <person name="Rich S.A."/>
            <person name="Livny J."/>
            <person name="Vlamakis H."/>
            <person name="Clish C."/>
            <person name="Bullock K."/>
            <person name="Deik A."/>
            <person name="Scott J."/>
            <person name="Pierce K.A."/>
            <person name="Xavier R.J."/>
            <person name="Alm E.J."/>
        </authorList>
    </citation>
    <scope>NUCLEOTIDE SEQUENCE [LARGE SCALE GENOMIC DNA]</scope>
    <source>
        <strain evidence="3 4">BIOML-A2</strain>
    </source>
</reference>
<dbReference type="EMBL" id="VVXK01000005">
    <property type="protein sequence ID" value="KAA2370911.1"/>
    <property type="molecule type" value="Genomic_DNA"/>
</dbReference>
<dbReference type="Pfam" id="PF18942">
    <property type="entry name" value="DUF5689"/>
    <property type="match status" value="1"/>
</dbReference>
<evidence type="ECO:0000256" key="1">
    <source>
        <dbReference type="SAM" id="SignalP"/>
    </source>
</evidence>
<keyword evidence="1" id="KW-0732">Signal</keyword>
<dbReference type="Proteomes" id="UP000323567">
    <property type="component" value="Unassembled WGS sequence"/>
</dbReference>
<evidence type="ECO:0000313" key="3">
    <source>
        <dbReference type="EMBL" id="KAA2370911.1"/>
    </source>
</evidence>
<dbReference type="AlphaFoldDB" id="A0A5B3GBL0"/>
<dbReference type="InterPro" id="IPR043744">
    <property type="entry name" value="DUF5689"/>
</dbReference>